<dbReference type="InterPro" id="IPR029045">
    <property type="entry name" value="ClpP/crotonase-like_dom_sf"/>
</dbReference>
<dbReference type="PANTHER" id="PTHR43459:SF1">
    <property type="entry name" value="EG:BACN32G11.4 PROTEIN"/>
    <property type="match status" value="1"/>
</dbReference>
<keyword evidence="2" id="KW-0413">Isomerase</keyword>
<dbReference type="Pfam" id="PF00378">
    <property type="entry name" value="ECH_1"/>
    <property type="match status" value="1"/>
</dbReference>
<dbReference type="EC" id="5.3.3.-" evidence="2"/>
<dbReference type="EMBL" id="CP003984">
    <property type="protein sequence ID" value="AII87579.1"/>
    <property type="molecule type" value="Genomic_DNA"/>
</dbReference>
<dbReference type="AlphaFoldDB" id="A0AAN0VIY1"/>
<dbReference type="NCBIfam" id="TIGR02280">
    <property type="entry name" value="PaaB1"/>
    <property type="match status" value="1"/>
</dbReference>
<gene>
    <name evidence="2" type="primary">paaG</name>
    <name evidence="2" type="ORF">RCA23_c20480</name>
</gene>
<dbReference type="Gene3D" id="3.90.226.10">
    <property type="entry name" value="2-enoyl-CoA Hydratase, Chain A, domain 1"/>
    <property type="match status" value="1"/>
</dbReference>
<evidence type="ECO:0000313" key="2">
    <source>
        <dbReference type="EMBL" id="AII87579.1"/>
    </source>
</evidence>
<sequence length="261" mass="27630">MSDTILTQHTDGWMQITLNRPDRLNAFNDEMHAALSAALAEAEKPEVRALLLTGAGRGFCAGQDLEGRDPRRLGGPPDLGHTLSTLYNPLVQRLRSLAKPVVCAVNGVAAGAGANIVFGCDIVLAATTAKFVQSFAKVGLIPDAGGTYHLAQILGPLRAKAWAMTATPITAQTAQDWGLVWQCFDPDALLEAAQQMTADLAKGATLGLAQTKHAIHKAGQMDLEAHMALEAEIQRACGQSADYLEGVTAFLDKRPAQYSGS</sequence>
<dbReference type="KEGG" id="ptp:RCA23_c20480"/>
<dbReference type="GO" id="GO:0016853">
    <property type="term" value="F:isomerase activity"/>
    <property type="evidence" value="ECO:0007669"/>
    <property type="project" value="UniProtKB-KW"/>
</dbReference>
<dbReference type="Gene3D" id="1.10.12.10">
    <property type="entry name" value="Lyase 2-enoyl-coa Hydratase, Chain A, domain 2"/>
    <property type="match status" value="1"/>
</dbReference>
<dbReference type="Proteomes" id="UP000028680">
    <property type="component" value="Chromosome"/>
</dbReference>
<dbReference type="RefSeq" id="WP_044050269.1">
    <property type="nucleotide sequence ID" value="NZ_CP003984.1"/>
</dbReference>
<evidence type="ECO:0000256" key="1">
    <source>
        <dbReference type="ARBA" id="ARBA00005254"/>
    </source>
</evidence>
<protein>
    <submittedName>
        <fullName evidence="2">Enoyl-CoA hydratase PaaG</fullName>
        <ecNumber evidence="2">5.3.3.-</ecNumber>
    </submittedName>
</protein>
<comment type="similarity">
    <text evidence="1">Belongs to the enoyl-CoA hydratase/isomerase family.</text>
</comment>
<dbReference type="InterPro" id="IPR001753">
    <property type="entry name" value="Enoyl-CoA_hydra/iso"/>
</dbReference>
<evidence type="ECO:0000313" key="3">
    <source>
        <dbReference type="Proteomes" id="UP000028680"/>
    </source>
</evidence>
<reference evidence="2 3" key="1">
    <citation type="journal article" date="2014" name="ISME J.">
        <title>Adaptation of an abundant Roseobacter RCA organism to pelagic systems revealed by genomic and transcriptomic analyses.</title>
        <authorList>
            <person name="Voget S."/>
            <person name="Wemheuer B."/>
            <person name="Brinkhoff T."/>
            <person name="Vollmers J."/>
            <person name="Dietrich S."/>
            <person name="Giebel H.A."/>
            <person name="Beardsley C."/>
            <person name="Sardemann C."/>
            <person name="Bakenhus I."/>
            <person name="Billerbeck S."/>
            <person name="Daniel R."/>
            <person name="Simon M."/>
        </authorList>
    </citation>
    <scope>NUCLEOTIDE SEQUENCE [LARGE SCALE GENOMIC DNA]</scope>
    <source>
        <strain evidence="2 3">RCA23</strain>
    </source>
</reference>
<dbReference type="GO" id="GO:0010124">
    <property type="term" value="P:phenylacetate catabolic process"/>
    <property type="evidence" value="ECO:0007669"/>
    <property type="project" value="InterPro"/>
</dbReference>
<keyword evidence="3" id="KW-1185">Reference proteome</keyword>
<proteinExistence type="inferred from homology"/>
<dbReference type="SUPFAM" id="SSF52096">
    <property type="entry name" value="ClpP/crotonase"/>
    <property type="match status" value="1"/>
</dbReference>
<accession>A0AAN0VIY1</accession>
<dbReference type="PANTHER" id="PTHR43459">
    <property type="entry name" value="ENOYL-COA HYDRATASE"/>
    <property type="match status" value="1"/>
</dbReference>
<dbReference type="InterPro" id="IPR011968">
    <property type="entry name" value="PaaB1"/>
</dbReference>
<dbReference type="InterPro" id="IPR014748">
    <property type="entry name" value="Enoyl-CoA_hydra_C"/>
</dbReference>
<dbReference type="CDD" id="cd06558">
    <property type="entry name" value="crotonase-like"/>
    <property type="match status" value="1"/>
</dbReference>
<organism evidence="2 3">
    <name type="scientific">Planktomarina temperata RCA23</name>
    <dbReference type="NCBI Taxonomy" id="666509"/>
    <lineage>
        <taxon>Bacteria</taxon>
        <taxon>Pseudomonadati</taxon>
        <taxon>Pseudomonadota</taxon>
        <taxon>Alphaproteobacteria</taxon>
        <taxon>Rhodobacterales</taxon>
        <taxon>Paracoccaceae</taxon>
        <taxon>Planktomarina</taxon>
    </lineage>
</organism>
<name>A0AAN0VIY1_9RHOB</name>